<reference evidence="1" key="1">
    <citation type="journal article" date="1990" name="Appl. Environ. Microbiol.">
        <title>Nucleotide sequence and distribution of the pTR2030 resistance determinant (hsp) which aborts bacteriophage infection in lactococci.</title>
        <authorList>
            <person name="Hill C."/>
            <person name="Miller L.A."/>
            <person name="Klaenhammer T.R."/>
        </authorList>
    </citation>
    <scope>NUCLEOTIDE SEQUENCE</scope>
    <source>
        <strain evidence="1">ME2</strain>
        <plasmid evidence="1">pTR2030</plasmid>
    </source>
</reference>
<reference evidence="1" key="2">
    <citation type="journal article" date="1995" name="J. Bacteriol.">
        <title>In vivo restriction by LlaI is encoded by three genes, arranged in an operon with llaIM, on the conjugative Lactococcus plasmid pTR2030.</title>
        <authorList>
            <person name="O'Sullivan D.J."/>
            <person name="Zagula K."/>
            <person name="Klaenhammer T.R."/>
        </authorList>
    </citation>
    <scope>NUCLEOTIDE SEQUENCE</scope>
    <source>
        <strain evidence="1">ME2</strain>
        <plasmid evidence="1">pTR2030</plasmid>
    </source>
</reference>
<dbReference type="AlphaFoldDB" id="Q48595"/>
<organism evidence="1">
    <name type="scientific">Lactococcus lactis</name>
    <dbReference type="NCBI Taxonomy" id="1358"/>
    <lineage>
        <taxon>Bacteria</taxon>
        <taxon>Bacillati</taxon>
        <taxon>Bacillota</taxon>
        <taxon>Bacilli</taxon>
        <taxon>Lactobacillales</taxon>
        <taxon>Streptococcaceae</taxon>
        <taxon>Lactococcus</taxon>
    </lineage>
</organism>
<name>Q48595_9LACT</name>
<accession>Q48595</accession>
<proteinExistence type="predicted"/>
<reference evidence="1" key="4">
    <citation type="journal article" date="2006" name="J. Bacteriol.">
        <title>Abortive phage resistance mechanism AbiZ speeds the lysis clock to cause premature lysis of phage-infected Lactococcus lactis.</title>
        <authorList>
            <person name="Durmaz E."/>
            <person name="Klaenhammer T.R."/>
        </authorList>
    </citation>
    <scope>NUCLEOTIDE SEQUENCE</scope>
    <source>
        <strain evidence="1">ME2</strain>
        <plasmid evidence="1">pTR2030</plasmid>
    </source>
</reference>
<dbReference type="PIR" id="A60474">
    <property type="entry name" value="A60474"/>
</dbReference>
<sequence>MAQQRSFQKYVSKHHENDLFDAVASFIPDNLDELHLWSYNIDVDNLDEENVSFDDMKVEQVFVNGDTLTNDIEFDVLVSGAIYFSKCDRHNDYEDSCNAWFRVNCRATIDGELKNFKVHDVETYDKKKNRFHRRLSDALVPIISSEDVEFEAEQFLKLYFPVAMEIPQRIDPLLIAEKMGLTVEYHEISEDGNIFGQIYFHDALLDGKEIKAKTILIDPRVIESRGIGGLNNTIMHECVHWHKHRLAFELVRLFQPELSNITTTKEEFDGLIEKNMTPTDWLEIQARKITPKILMPKKMFKQEVETFMRPDGGSGIVDQLLIIEGTISELASFFTVSKLSAKIRMVELGYEIAIGASNYVDGHPVPPHSWKQGAVSANQTYSIGFVDATIETLKNPRLLVAIKKELNLIFHRD</sequence>
<evidence type="ECO:0008006" key="2">
    <source>
        <dbReference type="Google" id="ProtNLM"/>
    </source>
</evidence>
<evidence type="ECO:0000313" key="1">
    <source>
        <dbReference type="EMBL" id="AAA65071.1"/>
    </source>
</evidence>
<dbReference type="EMBL" id="U17233">
    <property type="protein sequence ID" value="AAA65071.1"/>
    <property type="molecule type" value="Genomic_DNA"/>
</dbReference>
<geneLocation type="plasmid" evidence="1">
    <name>pTR2030</name>
</geneLocation>
<reference evidence="1" key="3">
    <citation type="journal article" date="1998" name="Mol. Microbiol.">
        <title>Control of expression of LlaI restriction in Lactococcus lactis.</title>
        <authorList>
            <person name="O'Sullivan D.J."/>
            <person name="Klaenhammer T.R."/>
        </authorList>
    </citation>
    <scope>NUCLEOTIDE SEQUENCE</scope>
    <source>
        <strain evidence="1">ME2</strain>
        <plasmid evidence="1">pTR2030</plasmid>
    </source>
</reference>
<protein>
    <recommendedName>
        <fullName evidence="2">IrrE N-terminal-like domain-containing protein</fullName>
    </recommendedName>
</protein>
<keyword evidence="1" id="KW-0614">Plasmid</keyword>